<feature type="domain" description="DUF4168" evidence="1">
    <location>
        <begin position="40"/>
        <end position="97"/>
    </location>
</feature>
<feature type="domain" description="DUF4168" evidence="1">
    <location>
        <begin position="107"/>
        <end position="163"/>
    </location>
</feature>
<keyword evidence="3" id="KW-1185">Reference proteome</keyword>
<name>A0A918SIC3_9FLAO</name>
<reference evidence="2" key="2">
    <citation type="submission" date="2020-09" db="EMBL/GenBank/DDBJ databases">
        <authorList>
            <person name="Sun Q."/>
            <person name="Kim S."/>
        </authorList>
    </citation>
    <scope>NUCLEOTIDE SEQUENCE</scope>
    <source>
        <strain evidence="2">KCTC 12719</strain>
    </source>
</reference>
<dbReference type="Proteomes" id="UP000610456">
    <property type="component" value="Unassembled WGS sequence"/>
</dbReference>
<evidence type="ECO:0000313" key="2">
    <source>
        <dbReference type="EMBL" id="GHA43744.1"/>
    </source>
</evidence>
<gene>
    <name evidence="2" type="ORF">GCM10007103_26150</name>
</gene>
<protein>
    <recommendedName>
        <fullName evidence="1">DUF4168 domain-containing protein</fullName>
    </recommendedName>
</protein>
<organism evidence="2 3">
    <name type="scientific">Salinimicrobium marinum</name>
    <dbReference type="NCBI Taxonomy" id="680283"/>
    <lineage>
        <taxon>Bacteria</taxon>
        <taxon>Pseudomonadati</taxon>
        <taxon>Bacteroidota</taxon>
        <taxon>Flavobacteriia</taxon>
        <taxon>Flavobacteriales</taxon>
        <taxon>Flavobacteriaceae</taxon>
        <taxon>Salinimicrobium</taxon>
    </lineage>
</organism>
<evidence type="ECO:0000259" key="1">
    <source>
        <dbReference type="Pfam" id="PF13767"/>
    </source>
</evidence>
<reference evidence="2" key="1">
    <citation type="journal article" date="2014" name="Int. J. Syst. Evol. Microbiol.">
        <title>Complete genome sequence of Corynebacterium casei LMG S-19264T (=DSM 44701T), isolated from a smear-ripened cheese.</title>
        <authorList>
            <consortium name="US DOE Joint Genome Institute (JGI-PGF)"/>
            <person name="Walter F."/>
            <person name="Albersmeier A."/>
            <person name="Kalinowski J."/>
            <person name="Ruckert C."/>
        </authorList>
    </citation>
    <scope>NUCLEOTIDE SEQUENCE</scope>
    <source>
        <strain evidence="2">KCTC 12719</strain>
    </source>
</reference>
<dbReference type="AlphaFoldDB" id="A0A918SIC3"/>
<dbReference type="EMBL" id="BMXB01000012">
    <property type="protein sequence ID" value="GHA43744.1"/>
    <property type="molecule type" value="Genomic_DNA"/>
</dbReference>
<dbReference type="InterPro" id="IPR025433">
    <property type="entry name" value="DUF4168"/>
</dbReference>
<proteinExistence type="predicted"/>
<evidence type="ECO:0000313" key="3">
    <source>
        <dbReference type="Proteomes" id="UP000610456"/>
    </source>
</evidence>
<comment type="caution">
    <text evidence="2">The sequence shown here is derived from an EMBL/GenBank/DDBJ whole genome shotgun (WGS) entry which is preliminary data.</text>
</comment>
<sequence>MFIALKSKTENIMSFTTKGITGILFIFLSLGTNSFAQTTPLQQSEVQQIEVSDAELEKFAQAFQRIRMINQEAQQQMMQVVQDEGMDIQRFNEIYQASMDPAVNVETTSEEQEQYSNISSEIEKMQGSFQSRMEEVITKQDMTVQRYEQIATQLQTDPQLQERLKAVFEG</sequence>
<dbReference type="Pfam" id="PF13767">
    <property type="entry name" value="DUF4168"/>
    <property type="match status" value="2"/>
</dbReference>
<accession>A0A918SIC3</accession>